<dbReference type="EMBL" id="JACHXP010000021">
    <property type="protein sequence ID" value="MBB3192083.1"/>
    <property type="molecule type" value="Genomic_DNA"/>
</dbReference>
<protein>
    <submittedName>
        <fullName evidence="1">Uncharacterized protein YfdQ (DUF2303 family)</fullName>
    </submittedName>
</protein>
<proteinExistence type="predicted"/>
<dbReference type="Proteomes" id="UP000547614">
    <property type="component" value="Unassembled WGS sequence"/>
</dbReference>
<sequence length="267" mass="29593">MDANTIEKIEALVAASQIGAPGTDVPTMLVPNGYSLESLERYQDTPSRFRGTFSTSSIEDYAAYVNAQAVAQVFVDTDDMDALAFFDLGSAEAAGHGEHRARLKLQRTAPYAACLQAHDRAFGQKDLAHWIEDWHAHITGESSQGKELSAKQLANLVRRIEVKATSERTHEEGDWNARRTGLDAMDASAGDDTPAFIRFACLPYEGLRLRTFDLRVSILTDDSKPRIKLRIMGLEGIQEEIAKEFKAVLEQQLHPDTVRVLLGNFSK</sequence>
<accession>A0A839V8V2</accession>
<evidence type="ECO:0000313" key="2">
    <source>
        <dbReference type="Proteomes" id="UP000547614"/>
    </source>
</evidence>
<dbReference type="Pfam" id="PF10065">
    <property type="entry name" value="DUF2303"/>
    <property type="match status" value="1"/>
</dbReference>
<organism evidence="1 2">
    <name type="scientific">Halomonas cerina</name>
    <dbReference type="NCBI Taxonomy" id="447424"/>
    <lineage>
        <taxon>Bacteria</taxon>
        <taxon>Pseudomonadati</taxon>
        <taxon>Pseudomonadota</taxon>
        <taxon>Gammaproteobacteria</taxon>
        <taxon>Oceanospirillales</taxon>
        <taxon>Halomonadaceae</taxon>
        <taxon>Halomonas</taxon>
    </lineage>
</organism>
<comment type="caution">
    <text evidence="1">The sequence shown here is derived from an EMBL/GenBank/DDBJ whole genome shotgun (WGS) entry which is preliminary data.</text>
</comment>
<dbReference type="RefSeq" id="WP_183327364.1">
    <property type="nucleotide sequence ID" value="NZ_JACHXP010000021.1"/>
</dbReference>
<keyword evidence="2" id="KW-1185">Reference proteome</keyword>
<dbReference type="AlphaFoldDB" id="A0A839V8V2"/>
<gene>
    <name evidence="1" type="ORF">FHR94_003359</name>
</gene>
<reference evidence="1 2" key="1">
    <citation type="submission" date="2020-08" db="EMBL/GenBank/DDBJ databases">
        <title>Genomic Encyclopedia of Type Strains, Phase III (KMG-III): the genomes of soil and plant-associated and newly described type strains.</title>
        <authorList>
            <person name="Whitman W."/>
        </authorList>
    </citation>
    <scope>NUCLEOTIDE SEQUENCE [LARGE SCALE GENOMIC DNA]</scope>
    <source>
        <strain evidence="1 2">CECT 7282</strain>
    </source>
</reference>
<name>A0A839V8V2_9GAMM</name>
<dbReference type="InterPro" id="IPR019276">
    <property type="entry name" value="DUF2303"/>
</dbReference>
<evidence type="ECO:0000313" key="1">
    <source>
        <dbReference type="EMBL" id="MBB3192083.1"/>
    </source>
</evidence>